<gene>
    <name evidence="11" type="primary">LOC112285297</name>
    <name evidence="10" type="ORF">PHYPA_011731</name>
</gene>
<dbReference type="PANTHER" id="PTHR45625:SF17">
    <property type="entry name" value="PEPTIDYL-PROLYL CIS-TRANS ISOMERASE"/>
    <property type="match status" value="1"/>
</dbReference>
<dbReference type="Gene3D" id="2.40.100.10">
    <property type="entry name" value="Cyclophilin-like"/>
    <property type="match status" value="1"/>
</dbReference>
<dbReference type="InterPro" id="IPR044666">
    <property type="entry name" value="Cyclophilin_A-like"/>
</dbReference>
<evidence type="ECO:0000313" key="12">
    <source>
        <dbReference type="Proteomes" id="UP000006727"/>
    </source>
</evidence>
<evidence type="ECO:0000256" key="2">
    <source>
        <dbReference type="ARBA" id="ARBA00022574"/>
    </source>
</evidence>
<evidence type="ECO:0000256" key="4">
    <source>
        <dbReference type="ARBA" id="ARBA00023110"/>
    </source>
</evidence>
<dbReference type="InterPro" id="IPR002130">
    <property type="entry name" value="Cyclophilin-type_PPIase_dom"/>
</dbReference>
<sequence>MGRMKPAQLLEKSKKKKVPAKLNVATIVIVGVVVILLLASAVVLHRRKSSDGSNESSLIDINDIDKAPEKFITTGSGEPLPRYATLNTTKGVFIIELFGNHAPLAVENFVTLSKKGYYDGLLFHRVIKNFIIQTGDPKGDGTGGESKWGASFKDEFSELTHEAFTVSMANIGKPNTNRSQFFVTTVATPHLDGKYTVFGRILRGQDVVQAIEKVDTDGKEKPLIPVKIRSIKISDEL</sequence>
<feature type="domain" description="PPIase cyclophilin-type" evidence="9">
    <location>
        <begin position="91"/>
        <end position="233"/>
    </location>
</feature>
<dbReference type="Pfam" id="PF00160">
    <property type="entry name" value="Pro_isomerase"/>
    <property type="match status" value="1"/>
</dbReference>
<evidence type="ECO:0000259" key="9">
    <source>
        <dbReference type="PROSITE" id="PS50072"/>
    </source>
</evidence>
<evidence type="ECO:0000256" key="6">
    <source>
        <dbReference type="ARBA" id="ARBA00023235"/>
    </source>
</evidence>
<keyword evidence="3" id="KW-0677">Repeat</keyword>
<dbReference type="Gramene" id="Pp3c8_17970V3.2">
    <property type="protein sequence ID" value="Pp3c8_17970V3.2"/>
    <property type="gene ID" value="Pp3c8_17970"/>
</dbReference>
<dbReference type="SUPFAM" id="SSF50891">
    <property type="entry name" value="Cyclophilin-like"/>
    <property type="match status" value="1"/>
</dbReference>
<dbReference type="PaxDb" id="3218-PP1S212_50V6.1"/>
<dbReference type="KEGG" id="ppp:112285297"/>
<dbReference type="RefSeq" id="XP_024381746.1">
    <property type="nucleotide sequence ID" value="XM_024525978.2"/>
</dbReference>
<dbReference type="GO" id="GO:0003755">
    <property type="term" value="F:peptidyl-prolyl cis-trans isomerase activity"/>
    <property type="evidence" value="ECO:0000318"/>
    <property type="project" value="GO_Central"/>
</dbReference>
<keyword evidence="8" id="KW-1133">Transmembrane helix</keyword>
<evidence type="ECO:0000256" key="8">
    <source>
        <dbReference type="SAM" id="Phobius"/>
    </source>
</evidence>
<organism evidence="10">
    <name type="scientific">Physcomitrium patens</name>
    <name type="common">Spreading-leaved earth moss</name>
    <name type="synonym">Physcomitrella patens</name>
    <dbReference type="NCBI Taxonomy" id="3218"/>
    <lineage>
        <taxon>Eukaryota</taxon>
        <taxon>Viridiplantae</taxon>
        <taxon>Streptophyta</taxon>
        <taxon>Embryophyta</taxon>
        <taxon>Bryophyta</taxon>
        <taxon>Bryophytina</taxon>
        <taxon>Bryopsida</taxon>
        <taxon>Funariidae</taxon>
        <taxon>Funariales</taxon>
        <taxon>Funariaceae</taxon>
        <taxon>Physcomitrium</taxon>
    </lineage>
</organism>
<dbReference type="PRINTS" id="PR00153">
    <property type="entry name" value="CSAPPISMRASE"/>
</dbReference>
<name>A0A2K1K7T7_PHYPA</name>
<evidence type="ECO:0000256" key="5">
    <source>
        <dbReference type="ARBA" id="ARBA00023186"/>
    </source>
</evidence>
<reference evidence="11" key="3">
    <citation type="submission" date="2020-12" db="UniProtKB">
        <authorList>
            <consortium name="EnsemblPlants"/>
        </authorList>
    </citation>
    <scope>IDENTIFICATION</scope>
</reference>
<evidence type="ECO:0000256" key="7">
    <source>
        <dbReference type="RuleBase" id="RU363019"/>
    </source>
</evidence>
<evidence type="ECO:0000256" key="1">
    <source>
        <dbReference type="ARBA" id="ARBA00000971"/>
    </source>
</evidence>
<keyword evidence="8" id="KW-0472">Membrane</keyword>
<comment type="similarity">
    <text evidence="7">Belongs to the cyclophilin-type PPIase family.</text>
</comment>
<dbReference type="RefSeq" id="XP_024381745.1">
    <property type="nucleotide sequence ID" value="XM_024525977.2"/>
</dbReference>
<dbReference type="GO" id="GO:0006457">
    <property type="term" value="P:protein folding"/>
    <property type="evidence" value="ECO:0000318"/>
    <property type="project" value="GO_Central"/>
</dbReference>
<keyword evidence="12" id="KW-1185">Reference proteome</keyword>
<keyword evidence="6 7" id="KW-0413">Isomerase</keyword>
<reference evidence="10 12" key="1">
    <citation type="journal article" date="2008" name="Science">
        <title>The Physcomitrella genome reveals evolutionary insights into the conquest of land by plants.</title>
        <authorList>
            <person name="Rensing S."/>
            <person name="Lang D."/>
            <person name="Zimmer A."/>
            <person name="Terry A."/>
            <person name="Salamov A."/>
            <person name="Shapiro H."/>
            <person name="Nishiyama T."/>
            <person name="Perroud P.-F."/>
            <person name="Lindquist E."/>
            <person name="Kamisugi Y."/>
            <person name="Tanahashi T."/>
            <person name="Sakakibara K."/>
            <person name="Fujita T."/>
            <person name="Oishi K."/>
            <person name="Shin-I T."/>
            <person name="Kuroki Y."/>
            <person name="Toyoda A."/>
            <person name="Suzuki Y."/>
            <person name="Hashimoto A."/>
            <person name="Yamaguchi K."/>
            <person name="Sugano A."/>
            <person name="Kohara Y."/>
            <person name="Fujiyama A."/>
            <person name="Anterola A."/>
            <person name="Aoki S."/>
            <person name="Ashton N."/>
            <person name="Barbazuk W.B."/>
            <person name="Barker E."/>
            <person name="Bennetzen J."/>
            <person name="Bezanilla M."/>
            <person name="Blankenship R."/>
            <person name="Cho S.H."/>
            <person name="Dutcher S."/>
            <person name="Estelle M."/>
            <person name="Fawcett J.A."/>
            <person name="Gundlach H."/>
            <person name="Hanada K."/>
            <person name="Heyl A."/>
            <person name="Hicks K.A."/>
            <person name="Hugh J."/>
            <person name="Lohr M."/>
            <person name="Mayer K."/>
            <person name="Melkozernov A."/>
            <person name="Murata T."/>
            <person name="Nelson D."/>
            <person name="Pils B."/>
            <person name="Prigge M."/>
            <person name="Reiss B."/>
            <person name="Renner T."/>
            <person name="Rombauts S."/>
            <person name="Rushton P."/>
            <person name="Sanderfoot A."/>
            <person name="Schween G."/>
            <person name="Shiu S.-H."/>
            <person name="Stueber K."/>
            <person name="Theodoulou F.L."/>
            <person name="Tu H."/>
            <person name="Van de Peer Y."/>
            <person name="Verrier P.J."/>
            <person name="Waters E."/>
            <person name="Wood A."/>
            <person name="Yang L."/>
            <person name="Cove D."/>
            <person name="Cuming A."/>
            <person name="Hasebe M."/>
            <person name="Lucas S."/>
            <person name="Mishler D.B."/>
            <person name="Reski R."/>
            <person name="Grigoriev I."/>
            <person name="Quatrano R.S."/>
            <person name="Boore J.L."/>
        </authorList>
    </citation>
    <scope>NUCLEOTIDE SEQUENCE [LARGE SCALE GENOMIC DNA]</scope>
    <source>
        <strain evidence="11 12">cv. Gransden 2004</strain>
    </source>
</reference>
<dbReference type="STRING" id="3218.A0A2K1K7T7"/>
<comment type="function">
    <text evidence="7">PPIases accelerate the folding of proteins. It catalyzes the cis-trans isomerization of proline imidic peptide bonds in oligopeptides.</text>
</comment>
<dbReference type="EnsemblPlants" id="Pp3c8_17970V3.1">
    <property type="protein sequence ID" value="Pp3c8_17970V3.1"/>
    <property type="gene ID" value="Pp3c8_17970"/>
</dbReference>
<dbReference type="Gramene" id="Pp3c8_17970V3.3">
    <property type="protein sequence ID" value="Pp3c8_17970V3.3"/>
    <property type="gene ID" value="Pp3c8_17970"/>
</dbReference>
<keyword evidence="4 7" id="KW-0697">Rotamase</keyword>
<dbReference type="OMA" id="KGAPLCY"/>
<reference evidence="10 12" key="2">
    <citation type="journal article" date="2018" name="Plant J.">
        <title>The Physcomitrella patens chromosome-scale assembly reveals moss genome structure and evolution.</title>
        <authorList>
            <person name="Lang D."/>
            <person name="Ullrich K.K."/>
            <person name="Murat F."/>
            <person name="Fuchs J."/>
            <person name="Jenkins J."/>
            <person name="Haas F.B."/>
            <person name="Piednoel M."/>
            <person name="Gundlach H."/>
            <person name="Van Bel M."/>
            <person name="Meyberg R."/>
            <person name="Vives C."/>
            <person name="Morata J."/>
            <person name="Symeonidi A."/>
            <person name="Hiss M."/>
            <person name="Muchero W."/>
            <person name="Kamisugi Y."/>
            <person name="Saleh O."/>
            <person name="Blanc G."/>
            <person name="Decker E.L."/>
            <person name="van Gessel N."/>
            <person name="Grimwood J."/>
            <person name="Hayes R.D."/>
            <person name="Graham S.W."/>
            <person name="Gunter L.E."/>
            <person name="McDaniel S.F."/>
            <person name="Hoernstein S.N.W."/>
            <person name="Larsson A."/>
            <person name="Li F.W."/>
            <person name="Perroud P.F."/>
            <person name="Phillips J."/>
            <person name="Ranjan P."/>
            <person name="Rokshar D.S."/>
            <person name="Rothfels C.J."/>
            <person name="Schneider L."/>
            <person name="Shu S."/>
            <person name="Stevenson D.W."/>
            <person name="Thummler F."/>
            <person name="Tillich M."/>
            <person name="Villarreal Aguilar J.C."/>
            <person name="Widiez T."/>
            <person name="Wong G.K."/>
            <person name="Wymore A."/>
            <person name="Zhang Y."/>
            <person name="Zimmer A.D."/>
            <person name="Quatrano R.S."/>
            <person name="Mayer K.F.X."/>
            <person name="Goodstein D."/>
            <person name="Casacuberta J.M."/>
            <person name="Vandepoele K."/>
            <person name="Reski R."/>
            <person name="Cuming A.C."/>
            <person name="Tuskan G.A."/>
            <person name="Maumus F."/>
            <person name="Salse J."/>
            <person name="Schmutz J."/>
            <person name="Rensing S.A."/>
        </authorList>
    </citation>
    <scope>NUCLEOTIDE SEQUENCE [LARGE SCALE GENOMIC DNA]</scope>
    <source>
        <strain evidence="11 12">cv. Gransden 2004</strain>
    </source>
</reference>
<evidence type="ECO:0000256" key="3">
    <source>
        <dbReference type="ARBA" id="ARBA00022737"/>
    </source>
</evidence>
<dbReference type="PANTHER" id="PTHR45625">
    <property type="entry name" value="PEPTIDYL-PROLYL CIS-TRANS ISOMERASE-RELATED"/>
    <property type="match status" value="1"/>
</dbReference>
<dbReference type="Gramene" id="Pp3c8_17970V3.1">
    <property type="protein sequence ID" value="Pp3c8_17970V3.1"/>
    <property type="gene ID" value="Pp3c8_17970"/>
</dbReference>
<evidence type="ECO:0000313" key="10">
    <source>
        <dbReference type="EMBL" id="PNR49835.1"/>
    </source>
</evidence>
<dbReference type="EnsemblPlants" id="Pp3c8_17970V3.2">
    <property type="protein sequence ID" value="Pp3c8_17970V3.2"/>
    <property type="gene ID" value="Pp3c8_17970"/>
</dbReference>
<dbReference type="GO" id="GO:0005634">
    <property type="term" value="C:nucleus"/>
    <property type="evidence" value="ECO:0007669"/>
    <property type="project" value="UniProtKB-ARBA"/>
</dbReference>
<feature type="transmembrane region" description="Helical" evidence="8">
    <location>
        <begin position="21"/>
        <end position="44"/>
    </location>
</feature>
<keyword evidence="2" id="KW-0853">WD repeat</keyword>
<dbReference type="PROSITE" id="PS00170">
    <property type="entry name" value="CSA_PPIASE_1"/>
    <property type="match status" value="1"/>
</dbReference>
<proteinExistence type="inferred from homology"/>
<dbReference type="GeneID" id="112285297"/>
<dbReference type="PROSITE" id="PS50072">
    <property type="entry name" value="CSA_PPIASE_2"/>
    <property type="match status" value="1"/>
</dbReference>
<dbReference type="Proteomes" id="UP000006727">
    <property type="component" value="Chromosome 8"/>
</dbReference>
<dbReference type="EC" id="5.2.1.8" evidence="7"/>
<comment type="catalytic activity">
    <reaction evidence="1 7">
        <text>[protein]-peptidylproline (omega=180) = [protein]-peptidylproline (omega=0)</text>
        <dbReference type="Rhea" id="RHEA:16237"/>
        <dbReference type="Rhea" id="RHEA-COMP:10747"/>
        <dbReference type="Rhea" id="RHEA-COMP:10748"/>
        <dbReference type="ChEBI" id="CHEBI:83833"/>
        <dbReference type="ChEBI" id="CHEBI:83834"/>
        <dbReference type="EC" id="5.2.1.8"/>
    </reaction>
</comment>
<dbReference type="InterPro" id="IPR020892">
    <property type="entry name" value="Cyclophilin-type_PPIase_CS"/>
</dbReference>
<dbReference type="EMBL" id="ABEU02000008">
    <property type="protein sequence ID" value="PNR49835.1"/>
    <property type="molecule type" value="Genomic_DNA"/>
</dbReference>
<protein>
    <recommendedName>
        <fullName evidence="7">Peptidyl-prolyl cis-trans isomerase</fullName>
        <shortName evidence="7">PPIase</shortName>
        <ecNumber evidence="7">5.2.1.8</ecNumber>
    </recommendedName>
</protein>
<dbReference type="EnsemblPlants" id="Pp3c8_17970V3.3">
    <property type="protein sequence ID" value="Pp3c8_17970V3.3"/>
    <property type="gene ID" value="Pp3c8_17970"/>
</dbReference>
<keyword evidence="8" id="KW-0812">Transmembrane</keyword>
<keyword evidence="5" id="KW-0143">Chaperone</keyword>
<accession>A0A2K1K7T7</accession>
<dbReference type="OrthoDB" id="271386at2759"/>
<dbReference type="InterPro" id="IPR029000">
    <property type="entry name" value="Cyclophilin-like_dom_sf"/>
</dbReference>
<dbReference type="FunFam" id="2.40.100.10:FF:000003">
    <property type="entry name" value="Peptidylprolyl isomerase domain and WD repeat-containing 1"/>
    <property type="match status" value="1"/>
</dbReference>
<dbReference type="AlphaFoldDB" id="A0A2K1K7T7"/>
<evidence type="ECO:0000313" key="11">
    <source>
        <dbReference type="EnsemblPlants" id="Pp3c8_17970V3.1"/>
    </source>
</evidence>